<evidence type="ECO:0000313" key="10">
    <source>
        <dbReference type="Proteomes" id="UP000799436"/>
    </source>
</evidence>
<feature type="domain" description="Rhodopsin" evidence="8">
    <location>
        <begin position="29"/>
        <end position="267"/>
    </location>
</feature>
<evidence type="ECO:0000256" key="3">
    <source>
        <dbReference type="ARBA" id="ARBA00022989"/>
    </source>
</evidence>
<feature type="transmembrane region" description="Helical" evidence="7">
    <location>
        <begin position="12"/>
        <end position="32"/>
    </location>
</feature>
<feature type="transmembrane region" description="Helical" evidence="7">
    <location>
        <begin position="203"/>
        <end position="227"/>
    </location>
</feature>
<feature type="transmembrane region" description="Helical" evidence="7">
    <location>
        <begin position="170"/>
        <end position="191"/>
    </location>
</feature>
<evidence type="ECO:0000313" key="9">
    <source>
        <dbReference type="EMBL" id="KAF2772459.1"/>
    </source>
</evidence>
<dbReference type="EMBL" id="ML995814">
    <property type="protein sequence ID" value="KAF2772459.1"/>
    <property type="molecule type" value="Genomic_DNA"/>
</dbReference>
<evidence type="ECO:0000259" key="8">
    <source>
        <dbReference type="Pfam" id="PF20684"/>
    </source>
</evidence>
<evidence type="ECO:0000256" key="4">
    <source>
        <dbReference type="ARBA" id="ARBA00023136"/>
    </source>
</evidence>
<protein>
    <recommendedName>
        <fullName evidence="8">Rhodopsin domain-containing protein</fullName>
    </recommendedName>
</protein>
<evidence type="ECO:0000256" key="6">
    <source>
        <dbReference type="SAM" id="MobiDB-lite"/>
    </source>
</evidence>
<dbReference type="PANTHER" id="PTHR33048">
    <property type="entry name" value="PTH11-LIKE INTEGRAL MEMBRANE PROTEIN (AFU_ORTHOLOGUE AFUA_5G11245)"/>
    <property type="match status" value="1"/>
</dbReference>
<dbReference type="AlphaFoldDB" id="A0A6G1LIR2"/>
<dbReference type="OrthoDB" id="444631at2759"/>
<dbReference type="PANTHER" id="PTHR33048:SF47">
    <property type="entry name" value="INTEGRAL MEMBRANE PROTEIN-RELATED"/>
    <property type="match status" value="1"/>
</dbReference>
<comment type="similarity">
    <text evidence="5">Belongs to the SAT4 family.</text>
</comment>
<sequence length="425" mass="47477">MQLDGHASQFSVYATVVALLVISGVAVGLRLITRLTIARQFAGVDDVLVACGWVFAFAMGVSNWKQASYGMGLHRWLLDDNGEHAFSWFWNFLWLYYASISCTKLSILFQYLRIFPQILFQRLCYALIAVISAWTLWSVISGIFTCLPVHRFWTDANWDTTGCLPRVVVWYFNSAFNFVTDCITVALPLPILHQLEVPGTQKIVLMCVFAVGFFTCLISVLRMAYIYPVATDPDLTWQAPLATIWSVTEVNTAIFCACVPTLKGLVNKFAPKLLSSIRSQNHTPAEISEGYQSTEDSVKKSKAVSSVTERSYSRSRKSKLSAWLSSRDSTEDADSLHGIMELADKPGQSRPRRQSEDHNIRLQTSVDQYSIQETTSEAQGSDRYAAVQGSSKTRVSGAGTPIPWNNGRQIMDSELQKALGMRQEA</sequence>
<feature type="region of interest" description="Disordered" evidence="6">
    <location>
        <begin position="374"/>
        <end position="407"/>
    </location>
</feature>
<comment type="subcellular location">
    <subcellularLocation>
        <location evidence="1">Membrane</location>
        <topology evidence="1">Multi-pass membrane protein</topology>
    </subcellularLocation>
</comment>
<dbReference type="InterPro" id="IPR049326">
    <property type="entry name" value="Rhodopsin_dom_fungi"/>
</dbReference>
<feature type="transmembrane region" description="Helical" evidence="7">
    <location>
        <begin position="44"/>
        <end position="64"/>
    </location>
</feature>
<organism evidence="9 10">
    <name type="scientific">Teratosphaeria nubilosa</name>
    <dbReference type="NCBI Taxonomy" id="161662"/>
    <lineage>
        <taxon>Eukaryota</taxon>
        <taxon>Fungi</taxon>
        <taxon>Dikarya</taxon>
        <taxon>Ascomycota</taxon>
        <taxon>Pezizomycotina</taxon>
        <taxon>Dothideomycetes</taxon>
        <taxon>Dothideomycetidae</taxon>
        <taxon>Mycosphaerellales</taxon>
        <taxon>Teratosphaeriaceae</taxon>
        <taxon>Teratosphaeria</taxon>
    </lineage>
</organism>
<name>A0A6G1LIR2_9PEZI</name>
<dbReference type="Pfam" id="PF20684">
    <property type="entry name" value="Fung_rhodopsin"/>
    <property type="match status" value="1"/>
</dbReference>
<keyword evidence="2 7" id="KW-0812">Transmembrane</keyword>
<keyword evidence="3 7" id="KW-1133">Transmembrane helix</keyword>
<proteinExistence type="inferred from homology"/>
<evidence type="ECO:0000256" key="5">
    <source>
        <dbReference type="ARBA" id="ARBA00038359"/>
    </source>
</evidence>
<evidence type="ECO:0000256" key="7">
    <source>
        <dbReference type="SAM" id="Phobius"/>
    </source>
</evidence>
<keyword evidence="4 7" id="KW-0472">Membrane</keyword>
<evidence type="ECO:0000256" key="1">
    <source>
        <dbReference type="ARBA" id="ARBA00004141"/>
    </source>
</evidence>
<dbReference type="Proteomes" id="UP000799436">
    <property type="component" value="Unassembled WGS sequence"/>
</dbReference>
<feature type="region of interest" description="Disordered" evidence="6">
    <location>
        <begin position="284"/>
        <end position="305"/>
    </location>
</feature>
<reference evidence="9" key="1">
    <citation type="journal article" date="2020" name="Stud. Mycol.">
        <title>101 Dothideomycetes genomes: a test case for predicting lifestyles and emergence of pathogens.</title>
        <authorList>
            <person name="Haridas S."/>
            <person name="Albert R."/>
            <person name="Binder M."/>
            <person name="Bloem J."/>
            <person name="Labutti K."/>
            <person name="Salamov A."/>
            <person name="Andreopoulos B."/>
            <person name="Baker S."/>
            <person name="Barry K."/>
            <person name="Bills G."/>
            <person name="Bluhm B."/>
            <person name="Cannon C."/>
            <person name="Castanera R."/>
            <person name="Culley D."/>
            <person name="Daum C."/>
            <person name="Ezra D."/>
            <person name="Gonzalez J."/>
            <person name="Henrissat B."/>
            <person name="Kuo A."/>
            <person name="Liang C."/>
            <person name="Lipzen A."/>
            <person name="Lutzoni F."/>
            <person name="Magnuson J."/>
            <person name="Mondo S."/>
            <person name="Nolan M."/>
            <person name="Ohm R."/>
            <person name="Pangilinan J."/>
            <person name="Park H.-J."/>
            <person name="Ramirez L."/>
            <person name="Alfaro M."/>
            <person name="Sun H."/>
            <person name="Tritt A."/>
            <person name="Yoshinaga Y."/>
            <person name="Zwiers L.-H."/>
            <person name="Turgeon B."/>
            <person name="Goodwin S."/>
            <person name="Spatafora J."/>
            <person name="Crous P."/>
            <person name="Grigoriev I."/>
        </authorList>
    </citation>
    <scope>NUCLEOTIDE SEQUENCE</scope>
    <source>
        <strain evidence="9">CBS 116005</strain>
    </source>
</reference>
<dbReference type="InterPro" id="IPR052337">
    <property type="entry name" value="SAT4-like"/>
</dbReference>
<evidence type="ECO:0000256" key="2">
    <source>
        <dbReference type="ARBA" id="ARBA00022692"/>
    </source>
</evidence>
<keyword evidence="10" id="KW-1185">Reference proteome</keyword>
<dbReference type="GO" id="GO:0016020">
    <property type="term" value="C:membrane"/>
    <property type="evidence" value="ECO:0007669"/>
    <property type="project" value="UniProtKB-SubCell"/>
</dbReference>
<accession>A0A6G1LIR2</accession>
<feature type="transmembrane region" description="Helical" evidence="7">
    <location>
        <begin position="94"/>
        <end position="112"/>
    </location>
</feature>
<feature type="transmembrane region" description="Helical" evidence="7">
    <location>
        <begin position="124"/>
        <end position="150"/>
    </location>
</feature>
<gene>
    <name evidence="9" type="ORF">EJ03DRAFT_306754</name>
</gene>